<sequence>NKGKMVKPRLVDKIVDPNTGKTVYKSKTQVVGKPITAKTSKKVLDMMEAVVYDEKGLGQDYAIDGYKIAAKTGTAQIANSNGTGYLSGSSNYIFSVVGMAPADNPRYIMYLTVKPKSFGNNDATKNLSTIFNPIMKKVLDSSQVNNTNPGTVKVENVVGNSVDDAKDKISKQGLVPVVVGSGDKVEKQSVEGDQTVISGEKVLLLTNGTKTMPDINGWSRNDIAKLADLTGITVNYTGSGYAYYQSIAAGGALKKSDIVEVKLK</sequence>
<evidence type="ECO:0000313" key="3">
    <source>
        <dbReference type="EMBL" id="MSE08911.1"/>
    </source>
</evidence>
<evidence type="ECO:0000313" key="4">
    <source>
        <dbReference type="Proteomes" id="UP000467635"/>
    </source>
</evidence>
<dbReference type="SMART" id="SM00740">
    <property type="entry name" value="PASTA"/>
    <property type="match status" value="2"/>
</dbReference>
<name>A0A7X2MGC0_9LACO</name>
<dbReference type="Gene3D" id="3.90.1310.10">
    <property type="entry name" value="Penicillin-binding protein 2a (Domain 2)"/>
    <property type="match status" value="1"/>
</dbReference>
<feature type="domain" description="PASTA" evidence="2">
    <location>
        <begin position="209"/>
        <end position="264"/>
    </location>
</feature>
<dbReference type="GO" id="GO:0008658">
    <property type="term" value="F:penicillin binding"/>
    <property type="evidence" value="ECO:0007669"/>
    <property type="project" value="InterPro"/>
</dbReference>
<comment type="caution">
    <text evidence="3">The sequence shown here is derived from an EMBL/GenBank/DDBJ whole genome shotgun (WGS) entry which is preliminary data.</text>
</comment>
<dbReference type="PANTHER" id="PTHR30627">
    <property type="entry name" value="PEPTIDOGLYCAN D,D-TRANSPEPTIDASE"/>
    <property type="match status" value="1"/>
</dbReference>
<dbReference type="Pfam" id="PF00905">
    <property type="entry name" value="Transpeptidase"/>
    <property type="match status" value="1"/>
</dbReference>
<dbReference type="CDD" id="cd06576">
    <property type="entry name" value="PASTA_Pbp2x-like_1"/>
    <property type="match status" value="1"/>
</dbReference>
<dbReference type="PANTHER" id="PTHR30627:SF26">
    <property type="entry name" value="PENICILLIN-BINDING PROTEIN 2B"/>
    <property type="match status" value="1"/>
</dbReference>
<evidence type="ECO:0000256" key="1">
    <source>
        <dbReference type="ARBA" id="ARBA00004167"/>
    </source>
</evidence>
<dbReference type="EMBL" id="WKKX01000499">
    <property type="protein sequence ID" value="MSE08911.1"/>
    <property type="molecule type" value="Genomic_DNA"/>
</dbReference>
<dbReference type="GO" id="GO:0071555">
    <property type="term" value="P:cell wall organization"/>
    <property type="evidence" value="ECO:0007669"/>
    <property type="project" value="TreeGrafter"/>
</dbReference>
<organism evidence="3 4">
    <name type="scientific">Ligilactobacillus salivarius</name>
    <dbReference type="NCBI Taxonomy" id="1624"/>
    <lineage>
        <taxon>Bacteria</taxon>
        <taxon>Bacillati</taxon>
        <taxon>Bacillota</taxon>
        <taxon>Bacilli</taxon>
        <taxon>Lactobacillales</taxon>
        <taxon>Lactobacillaceae</taxon>
        <taxon>Ligilactobacillus</taxon>
    </lineage>
</organism>
<dbReference type="InterPro" id="IPR012338">
    <property type="entry name" value="Beta-lactam/transpept-like"/>
</dbReference>
<evidence type="ECO:0000259" key="2">
    <source>
        <dbReference type="PROSITE" id="PS51178"/>
    </source>
</evidence>
<dbReference type="SUPFAM" id="SSF54184">
    <property type="entry name" value="Penicillin-binding protein 2x (pbp-2x), c-terminal domain"/>
    <property type="match status" value="2"/>
</dbReference>
<dbReference type="GO" id="GO:0005886">
    <property type="term" value="C:plasma membrane"/>
    <property type="evidence" value="ECO:0007669"/>
    <property type="project" value="TreeGrafter"/>
</dbReference>
<proteinExistence type="predicted"/>
<dbReference type="CDD" id="cd06575">
    <property type="entry name" value="PASTA_Pbp2x-like_2"/>
    <property type="match status" value="1"/>
</dbReference>
<dbReference type="Proteomes" id="UP000467635">
    <property type="component" value="Unassembled WGS sequence"/>
</dbReference>
<dbReference type="InterPro" id="IPR050515">
    <property type="entry name" value="Beta-lactam/transpept"/>
</dbReference>
<dbReference type="AlphaFoldDB" id="A0A7X2MGC0"/>
<dbReference type="Pfam" id="PF03793">
    <property type="entry name" value="PASTA"/>
    <property type="match status" value="2"/>
</dbReference>
<protein>
    <submittedName>
        <fullName evidence="3">PASTA domain-containing protein</fullName>
    </submittedName>
</protein>
<feature type="non-terminal residue" evidence="3">
    <location>
        <position position="1"/>
    </location>
</feature>
<feature type="domain" description="PASTA" evidence="2">
    <location>
        <begin position="148"/>
        <end position="208"/>
    </location>
</feature>
<dbReference type="Gene3D" id="3.40.710.10">
    <property type="entry name" value="DD-peptidase/beta-lactamase superfamily"/>
    <property type="match status" value="1"/>
</dbReference>
<gene>
    <name evidence="3" type="ORF">GKC33_09465</name>
</gene>
<accession>A0A7X2MGC0</accession>
<dbReference type="SUPFAM" id="SSF56601">
    <property type="entry name" value="beta-lactamase/transpeptidase-like"/>
    <property type="match status" value="1"/>
</dbReference>
<reference evidence="3 4" key="1">
    <citation type="submission" date="2019-11" db="EMBL/GenBank/DDBJ databases">
        <title>Draft Genome Sequence of Plant Growth-Promoting Rhizosphere-Associated Bacteria.</title>
        <authorList>
            <person name="Vasilyev I.Y."/>
            <person name="Radchenko V."/>
            <person name="Ilnitskaya E.V."/>
        </authorList>
    </citation>
    <scope>NUCLEOTIDE SEQUENCE [LARGE SCALE GENOMIC DNA]</scope>
    <source>
        <strain evidence="3 4">VRA_01-1sq_f</strain>
    </source>
</reference>
<dbReference type="PROSITE" id="PS51178">
    <property type="entry name" value="PASTA"/>
    <property type="match status" value="2"/>
</dbReference>
<dbReference type="InterPro" id="IPR001460">
    <property type="entry name" value="PCN-bd_Tpept"/>
</dbReference>
<dbReference type="InterPro" id="IPR005543">
    <property type="entry name" value="PASTA_dom"/>
</dbReference>
<comment type="subcellular location">
    <subcellularLocation>
        <location evidence="1">Membrane</location>
        <topology evidence="1">Single-pass membrane protein</topology>
    </subcellularLocation>
</comment>